<name>A0A3A5HDJ4_9ACTN</name>
<evidence type="ECO:0000256" key="4">
    <source>
        <dbReference type="ARBA" id="ARBA00022807"/>
    </source>
</evidence>
<dbReference type="GO" id="GO:0006508">
    <property type="term" value="P:proteolysis"/>
    <property type="evidence" value="ECO:0007669"/>
    <property type="project" value="UniProtKB-KW"/>
</dbReference>
<evidence type="ECO:0000256" key="2">
    <source>
        <dbReference type="ARBA" id="ARBA00022670"/>
    </source>
</evidence>
<protein>
    <submittedName>
        <fullName evidence="7">NlpC/P60 family protein</fullName>
    </submittedName>
</protein>
<evidence type="ECO:0000313" key="8">
    <source>
        <dbReference type="Proteomes" id="UP000276542"/>
    </source>
</evidence>
<dbReference type="PANTHER" id="PTHR47053:SF1">
    <property type="entry name" value="MUREIN DD-ENDOPEPTIDASE MEPH-RELATED"/>
    <property type="match status" value="1"/>
</dbReference>
<feature type="region of interest" description="Disordered" evidence="5">
    <location>
        <begin position="1"/>
        <end position="21"/>
    </location>
</feature>
<accession>A0A3A5HDJ4</accession>
<dbReference type="Pfam" id="PF00877">
    <property type="entry name" value="NLPC_P60"/>
    <property type="match status" value="1"/>
</dbReference>
<dbReference type="GO" id="GO:0008234">
    <property type="term" value="F:cysteine-type peptidase activity"/>
    <property type="evidence" value="ECO:0007669"/>
    <property type="project" value="UniProtKB-KW"/>
</dbReference>
<dbReference type="PROSITE" id="PS51935">
    <property type="entry name" value="NLPC_P60"/>
    <property type="match status" value="1"/>
</dbReference>
<evidence type="ECO:0000256" key="3">
    <source>
        <dbReference type="ARBA" id="ARBA00022801"/>
    </source>
</evidence>
<evidence type="ECO:0000259" key="6">
    <source>
        <dbReference type="PROSITE" id="PS51935"/>
    </source>
</evidence>
<gene>
    <name evidence="7" type="ORF">D4739_07460</name>
</gene>
<dbReference type="InterPro" id="IPR000064">
    <property type="entry name" value="NLP_P60_dom"/>
</dbReference>
<dbReference type="Gene3D" id="3.90.1720.10">
    <property type="entry name" value="endopeptidase domain like (from Nostoc punctiforme)"/>
    <property type="match status" value="1"/>
</dbReference>
<organism evidence="7 8">
    <name type="scientific">Nocardioides cavernaquae</name>
    <dbReference type="NCBI Taxonomy" id="2321396"/>
    <lineage>
        <taxon>Bacteria</taxon>
        <taxon>Bacillati</taxon>
        <taxon>Actinomycetota</taxon>
        <taxon>Actinomycetes</taxon>
        <taxon>Propionibacteriales</taxon>
        <taxon>Nocardioidaceae</taxon>
        <taxon>Nocardioides</taxon>
    </lineage>
</organism>
<comment type="similarity">
    <text evidence="1">Belongs to the peptidase C40 family.</text>
</comment>
<evidence type="ECO:0000256" key="1">
    <source>
        <dbReference type="ARBA" id="ARBA00007074"/>
    </source>
</evidence>
<dbReference type="InterPro" id="IPR038765">
    <property type="entry name" value="Papain-like_cys_pep_sf"/>
</dbReference>
<keyword evidence="3" id="KW-0378">Hydrolase</keyword>
<keyword evidence="8" id="KW-1185">Reference proteome</keyword>
<keyword evidence="2" id="KW-0645">Protease</keyword>
<dbReference type="EMBL" id="QYRP01000002">
    <property type="protein sequence ID" value="RJS46070.1"/>
    <property type="molecule type" value="Genomic_DNA"/>
</dbReference>
<dbReference type="SUPFAM" id="SSF54001">
    <property type="entry name" value="Cysteine proteinases"/>
    <property type="match status" value="1"/>
</dbReference>
<dbReference type="InterPro" id="IPR051202">
    <property type="entry name" value="Peptidase_C40"/>
</dbReference>
<dbReference type="OrthoDB" id="5177647at2"/>
<comment type="caution">
    <text evidence="7">The sequence shown here is derived from an EMBL/GenBank/DDBJ whole genome shotgun (WGS) entry which is preliminary data.</text>
</comment>
<reference evidence="8" key="1">
    <citation type="submission" date="2018-09" db="EMBL/GenBank/DDBJ databases">
        <authorList>
            <person name="Zhu H."/>
        </authorList>
    </citation>
    <scope>NUCLEOTIDE SEQUENCE [LARGE SCALE GENOMIC DNA]</scope>
    <source>
        <strain evidence="8">K1W22B-1</strain>
    </source>
</reference>
<sequence>MWHLETAQAAATKAEAESAKAEQKLSGHKVAYTDLIANTYEEQPQLHALSALTTQAGVQDVIDAASTTYQLSTAMDDIQVGYKKAAAAADKASDRAEAARAEAAARATEAKAAHDRAQSAADYAAAEASRVDQQRTRMVAELAQLQNISVDLASRRQAAIEEARREAAAAAAAKAAQAAQAAADKAAAAAAAEAAKKAAQQAEQADQNDEPSAPAPEPAPSQPDPTPPAPGGGAQAAIAYAKAQLGEPYLWAADGPDSWDCSGLTMKAWGAGGKYLPHYSVAQYDQSTPISLSQIAPGDLLFWSSNGRASGIHHVALYMGGGQYIHAPRAGKNVEIKSLSYWYPTMAARP</sequence>
<feature type="compositionally biased region" description="Low complexity" evidence="5">
    <location>
        <begin position="1"/>
        <end position="13"/>
    </location>
</feature>
<dbReference type="PANTHER" id="PTHR47053">
    <property type="entry name" value="MUREIN DD-ENDOPEPTIDASE MEPH-RELATED"/>
    <property type="match status" value="1"/>
</dbReference>
<evidence type="ECO:0000313" key="7">
    <source>
        <dbReference type="EMBL" id="RJS46070.1"/>
    </source>
</evidence>
<proteinExistence type="inferred from homology"/>
<dbReference type="AlphaFoldDB" id="A0A3A5HDJ4"/>
<feature type="compositionally biased region" description="Pro residues" evidence="5">
    <location>
        <begin position="213"/>
        <end position="230"/>
    </location>
</feature>
<keyword evidence="4" id="KW-0788">Thiol protease</keyword>
<feature type="domain" description="NlpC/P60" evidence="6">
    <location>
        <begin position="231"/>
        <end position="350"/>
    </location>
</feature>
<dbReference type="Proteomes" id="UP000276542">
    <property type="component" value="Unassembled WGS sequence"/>
</dbReference>
<feature type="region of interest" description="Disordered" evidence="5">
    <location>
        <begin position="197"/>
        <end position="234"/>
    </location>
</feature>
<evidence type="ECO:0000256" key="5">
    <source>
        <dbReference type="SAM" id="MobiDB-lite"/>
    </source>
</evidence>